<dbReference type="GO" id="GO:0017046">
    <property type="term" value="F:peptide hormone binding"/>
    <property type="evidence" value="ECO:0007669"/>
    <property type="project" value="TreeGrafter"/>
</dbReference>
<evidence type="ECO:0000313" key="7">
    <source>
        <dbReference type="EMBL" id="KAK7095988.1"/>
    </source>
</evidence>
<dbReference type="EMBL" id="JBAMIC010000014">
    <property type="protein sequence ID" value="KAK7095988.1"/>
    <property type="molecule type" value="Genomic_DNA"/>
</dbReference>
<dbReference type="SUPFAM" id="SSF53822">
    <property type="entry name" value="Periplasmic binding protein-like I"/>
    <property type="match status" value="1"/>
</dbReference>
<dbReference type="InterPro" id="IPR001828">
    <property type="entry name" value="ANF_lig-bd_rcpt"/>
</dbReference>
<evidence type="ECO:0000256" key="2">
    <source>
        <dbReference type="ARBA" id="ARBA00022692"/>
    </source>
</evidence>
<keyword evidence="3" id="KW-1133">Transmembrane helix</keyword>
<feature type="signal peptide" evidence="5">
    <location>
        <begin position="1"/>
        <end position="26"/>
    </location>
</feature>
<keyword evidence="8" id="KW-1185">Reference proteome</keyword>
<dbReference type="InterPro" id="IPR052612">
    <property type="entry name" value="ANP_Clearance_Receptor"/>
</dbReference>
<dbReference type="PANTHER" id="PTHR44755:SF11">
    <property type="entry name" value="ATRIAL NATRIURETIC PEPTIDE RECEPTOR 3 ISOFORM X1"/>
    <property type="match status" value="1"/>
</dbReference>
<dbReference type="AlphaFoldDB" id="A0AAN9G5C9"/>
<sequence>MRVSLPAAAMMTSLVVTSLLVTSLRGALTSSSNTEVKLGVILPYKDLKPWVMPKVLPAIRYAIETVNKRGWLPGKRLVVHTADSQCSETEGPLAAIDMYHKGTANVFLGPACNYAIAPVARFSHRWGIPVLTAGAFVRAFHDKSEYKMLTRILGTYDKSGHFFISLFKEFGWQQAGLLFYERLGPNAGKTECFFAMEGVYEGLKTTFGKTPWIEKFDQRNPETNYKTILQEVPVKARSKCRCFVVLLGGGCGGGGWVCGGIEEEE</sequence>
<proteinExistence type="predicted"/>
<dbReference type="Gene3D" id="3.40.50.2300">
    <property type="match status" value="1"/>
</dbReference>
<protein>
    <recommendedName>
        <fullName evidence="6">Receptor ligand binding region domain-containing protein</fullName>
    </recommendedName>
</protein>
<evidence type="ECO:0000256" key="5">
    <source>
        <dbReference type="SAM" id="SignalP"/>
    </source>
</evidence>
<dbReference type="Pfam" id="PF01094">
    <property type="entry name" value="ANF_receptor"/>
    <property type="match status" value="1"/>
</dbReference>
<evidence type="ECO:0000256" key="4">
    <source>
        <dbReference type="ARBA" id="ARBA00023136"/>
    </source>
</evidence>
<organism evidence="7 8">
    <name type="scientific">Littorina saxatilis</name>
    <dbReference type="NCBI Taxonomy" id="31220"/>
    <lineage>
        <taxon>Eukaryota</taxon>
        <taxon>Metazoa</taxon>
        <taxon>Spiralia</taxon>
        <taxon>Lophotrochozoa</taxon>
        <taxon>Mollusca</taxon>
        <taxon>Gastropoda</taxon>
        <taxon>Caenogastropoda</taxon>
        <taxon>Littorinimorpha</taxon>
        <taxon>Littorinoidea</taxon>
        <taxon>Littorinidae</taxon>
        <taxon>Littorina</taxon>
    </lineage>
</organism>
<dbReference type="GO" id="GO:0038023">
    <property type="term" value="F:signaling receptor activity"/>
    <property type="evidence" value="ECO:0007669"/>
    <property type="project" value="TreeGrafter"/>
</dbReference>
<evidence type="ECO:0000313" key="8">
    <source>
        <dbReference type="Proteomes" id="UP001374579"/>
    </source>
</evidence>
<evidence type="ECO:0000256" key="3">
    <source>
        <dbReference type="ARBA" id="ARBA00022989"/>
    </source>
</evidence>
<keyword evidence="2" id="KW-0812">Transmembrane</keyword>
<accession>A0AAN9G5C9</accession>
<comment type="subcellular location">
    <subcellularLocation>
        <location evidence="1">Membrane</location>
    </subcellularLocation>
</comment>
<dbReference type="Proteomes" id="UP001374579">
    <property type="component" value="Unassembled WGS sequence"/>
</dbReference>
<comment type="caution">
    <text evidence="7">The sequence shown here is derived from an EMBL/GenBank/DDBJ whole genome shotgun (WGS) entry which is preliminary data.</text>
</comment>
<evidence type="ECO:0000259" key="6">
    <source>
        <dbReference type="Pfam" id="PF01094"/>
    </source>
</evidence>
<keyword evidence="5" id="KW-0732">Signal</keyword>
<dbReference type="InterPro" id="IPR028082">
    <property type="entry name" value="Peripla_BP_I"/>
</dbReference>
<reference evidence="7 8" key="1">
    <citation type="submission" date="2024-02" db="EMBL/GenBank/DDBJ databases">
        <title>Chromosome-scale genome assembly of the rough periwinkle Littorina saxatilis.</title>
        <authorList>
            <person name="De Jode A."/>
            <person name="Faria R."/>
            <person name="Formenti G."/>
            <person name="Sims Y."/>
            <person name="Smith T.P."/>
            <person name="Tracey A."/>
            <person name="Wood J.M.D."/>
            <person name="Zagrodzka Z.B."/>
            <person name="Johannesson K."/>
            <person name="Butlin R.K."/>
            <person name="Leder E.H."/>
        </authorList>
    </citation>
    <scope>NUCLEOTIDE SEQUENCE [LARGE SCALE GENOMIC DNA]</scope>
    <source>
        <strain evidence="7">Snail1</strain>
        <tissue evidence="7">Muscle</tissue>
    </source>
</reference>
<name>A0AAN9G5C9_9CAEN</name>
<evidence type="ECO:0000256" key="1">
    <source>
        <dbReference type="ARBA" id="ARBA00004370"/>
    </source>
</evidence>
<feature type="chain" id="PRO_5042878409" description="Receptor ligand binding region domain-containing protein" evidence="5">
    <location>
        <begin position="27"/>
        <end position="265"/>
    </location>
</feature>
<dbReference type="PANTHER" id="PTHR44755">
    <property type="entry name" value="NATRIURETIC PEPTIDE RECEPTOR 3-RELATED"/>
    <property type="match status" value="1"/>
</dbReference>
<dbReference type="GO" id="GO:0016020">
    <property type="term" value="C:membrane"/>
    <property type="evidence" value="ECO:0007669"/>
    <property type="project" value="UniProtKB-SubCell"/>
</dbReference>
<gene>
    <name evidence="7" type="ORF">V1264_005336</name>
</gene>
<dbReference type="GO" id="GO:0007165">
    <property type="term" value="P:signal transduction"/>
    <property type="evidence" value="ECO:0007669"/>
    <property type="project" value="TreeGrafter"/>
</dbReference>
<feature type="domain" description="Receptor ligand binding region" evidence="6">
    <location>
        <begin position="55"/>
        <end position="182"/>
    </location>
</feature>
<keyword evidence="4" id="KW-0472">Membrane</keyword>